<keyword evidence="4" id="KW-1133">Transmembrane helix</keyword>
<name>A0A4T0X5W0_9ASCO</name>
<evidence type="ECO:0000256" key="3">
    <source>
        <dbReference type="SAM" id="MobiDB-lite"/>
    </source>
</evidence>
<feature type="transmembrane region" description="Helical" evidence="4">
    <location>
        <begin position="165"/>
        <end position="185"/>
    </location>
</feature>
<evidence type="ECO:0000256" key="1">
    <source>
        <dbReference type="ARBA" id="ARBA00004141"/>
    </source>
</evidence>
<dbReference type="PANTHER" id="PTHR11360:SF315">
    <property type="entry name" value="TRANSPORTER MCH2-RELATED"/>
    <property type="match status" value="1"/>
</dbReference>
<comment type="subcellular location">
    <subcellularLocation>
        <location evidence="1">Membrane</location>
        <topology evidence="1">Multi-pass membrane protein</topology>
    </subcellularLocation>
</comment>
<evidence type="ECO:0000256" key="2">
    <source>
        <dbReference type="ARBA" id="ARBA00006727"/>
    </source>
</evidence>
<dbReference type="Pfam" id="PF07690">
    <property type="entry name" value="MFS_1"/>
    <property type="match status" value="1"/>
</dbReference>
<proteinExistence type="inferred from homology"/>
<evidence type="ECO:0000313" key="5">
    <source>
        <dbReference type="EMBL" id="TID30839.1"/>
    </source>
</evidence>
<feature type="transmembrane region" description="Helical" evidence="4">
    <location>
        <begin position="348"/>
        <end position="371"/>
    </location>
</feature>
<feature type="region of interest" description="Disordered" evidence="3">
    <location>
        <begin position="1"/>
        <end position="39"/>
    </location>
</feature>
<comment type="caution">
    <text evidence="5">The sequence shown here is derived from an EMBL/GenBank/DDBJ whole genome shotgun (WGS) entry which is preliminary data.</text>
</comment>
<evidence type="ECO:0000256" key="4">
    <source>
        <dbReference type="SAM" id="Phobius"/>
    </source>
</evidence>
<feature type="transmembrane region" description="Helical" evidence="4">
    <location>
        <begin position="217"/>
        <end position="240"/>
    </location>
</feature>
<comment type="similarity">
    <text evidence="2">Belongs to the major facilitator superfamily. Monocarboxylate porter (TC 2.A.1.13) family.</text>
</comment>
<keyword evidence="6" id="KW-1185">Reference proteome</keyword>
<dbReference type="GO" id="GO:0022857">
    <property type="term" value="F:transmembrane transporter activity"/>
    <property type="evidence" value="ECO:0007669"/>
    <property type="project" value="InterPro"/>
</dbReference>
<dbReference type="SUPFAM" id="SSF103473">
    <property type="entry name" value="MFS general substrate transporter"/>
    <property type="match status" value="1"/>
</dbReference>
<feature type="transmembrane region" description="Helical" evidence="4">
    <location>
        <begin position="505"/>
        <end position="527"/>
    </location>
</feature>
<organism evidence="5 6">
    <name type="scientific">Pichia inconspicua</name>
    <dbReference type="NCBI Taxonomy" id="52247"/>
    <lineage>
        <taxon>Eukaryota</taxon>
        <taxon>Fungi</taxon>
        <taxon>Dikarya</taxon>
        <taxon>Ascomycota</taxon>
        <taxon>Saccharomycotina</taxon>
        <taxon>Pichiomycetes</taxon>
        <taxon>Pichiales</taxon>
        <taxon>Pichiaceae</taxon>
        <taxon>Pichia</taxon>
    </lineage>
</organism>
<feature type="transmembrane region" description="Helical" evidence="4">
    <location>
        <begin position="413"/>
        <end position="434"/>
    </location>
</feature>
<protein>
    <recommendedName>
        <fullName evidence="7">Major facilitator superfamily (MFS) profile domain-containing protein</fullName>
    </recommendedName>
</protein>
<keyword evidence="4" id="KW-0472">Membrane</keyword>
<feature type="transmembrane region" description="Helical" evidence="4">
    <location>
        <begin position="472"/>
        <end position="493"/>
    </location>
</feature>
<dbReference type="OrthoDB" id="2213137at2759"/>
<gene>
    <name evidence="5" type="ORF">CANINC_000575</name>
</gene>
<reference evidence="5 6" key="1">
    <citation type="journal article" date="2019" name="Front. Genet.">
        <title>Whole-Genome Sequencing of the Opportunistic Yeast Pathogen Candida inconspicua Uncovers Its Hybrid Origin.</title>
        <authorList>
            <person name="Mixao V."/>
            <person name="Hansen A.P."/>
            <person name="Saus E."/>
            <person name="Boekhout T."/>
            <person name="Lass-Florl C."/>
            <person name="Gabaldon T."/>
        </authorList>
    </citation>
    <scope>NUCLEOTIDE SEQUENCE [LARGE SCALE GENOMIC DNA]</scope>
    <source>
        <strain evidence="5 6">CBS 180</strain>
    </source>
</reference>
<sequence length="586" mass="65752">MDDSLSEISNPSTGSIEVNYLNDNGYDSTENQQQSQRRMSNILTRTSTVISQLKEDNKFAKTQVSNELPYDPMISNNDNDNCDDDLEGFPDSSQNTQQVKDTGEYNIYDIENKPPDGGVWAWIATGCVLCINTFSWGLNACFGVFLNYYTTTNFFPGARMEQYVMIGGMGLGLSFMTCVITNGLCRKYNFKLIMYIGTALTFLSYWLASIAKTVVQLIMFQGFMMGIGWGLVAGATFMILPTWFLKKRSVAQGIATAGGGLGGIIFSRPTDEIIKKYMNDPKYANDPHEGLRKGISWALRMQALVCGAILLVSVFLIRTYRPLKNDVKKPILKEMFGFLKRWDLIKQVPIMCLIIWNMVYGLAYTILLFSLSSYATSIGLSYLQGSNVTTVQSVAQTIGRPMLGFISDKIGRVNTTCLCTFIIAIFTFCFWIFTTTYSELLGFAFVIGLFLGVNWVNFGPMTADVVGGGPELNHTISLLMFSGGFPLLIAELAGLKLRRPQLSNPFLYCQILVGVASIISVACLLPLREWKVSRILNARLKLLQEEKELDEEKHTSSNHPEIERLEYMLQSDIYHYLIRMFYPIAV</sequence>
<feature type="transmembrane region" description="Helical" evidence="4">
    <location>
        <begin position="119"/>
        <end position="145"/>
    </location>
</feature>
<dbReference type="PANTHER" id="PTHR11360">
    <property type="entry name" value="MONOCARBOXYLATE TRANSPORTER"/>
    <property type="match status" value="1"/>
</dbReference>
<accession>A0A4T0X5W0</accession>
<feature type="transmembrane region" description="Helical" evidence="4">
    <location>
        <begin position="192"/>
        <end position="211"/>
    </location>
</feature>
<dbReference type="InterPro" id="IPR011701">
    <property type="entry name" value="MFS"/>
</dbReference>
<feature type="transmembrane region" description="Helical" evidence="4">
    <location>
        <begin position="440"/>
        <end position="460"/>
    </location>
</feature>
<dbReference type="Proteomes" id="UP000307173">
    <property type="component" value="Unassembled WGS sequence"/>
</dbReference>
<dbReference type="AlphaFoldDB" id="A0A4T0X5W0"/>
<dbReference type="GO" id="GO:0016020">
    <property type="term" value="C:membrane"/>
    <property type="evidence" value="ECO:0007669"/>
    <property type="project" value="UniProtKB-SubCell"/>
</dbReference>
<keyword evidence="4" id="KW-0812">Transmembrane</keyword>
<dbReference type="Gene3D" id="1.20.1250.20">
    <property type="entry name" value="MFS general substrate transporter like domains"/>
    <property type="match status" value="2"/>
</dbReference>
<dbReference type="InterPro" id="IPR036259">
    <property type="entry name" value="MFS_trans_sf"/>
</dbReference>
<evidence type="ECO:0008006" key="7">
    <source>
        <dbReference type="Google" id="ProtNLM"/>
    </source>
</evidence>
<dbReference type="InterPro" id="IPR050327">
    <property type="entry name" value="Proton-linked_MCT"/>
</dbReference>
<evidence type="ECO:0000313" key="6">
    <source>
        <dbReference type="Proteomes" id="UP000307173"/>
    </source>
</evidence>
<feature type="transmembrane region" description="Helical" evidence="4">
    <location>
        <begin position="297"/>
        <end position="317"/>
    </location>
</feature>
<dbReference type="EMBL" id="SELW01000117">
    <property type="protein sequence ID" value="TID30839.1"/>
    <property type="molecule type" value="Genomic_DNA"/>
</dbReference>